<keyword evidence="6 16" id="KW-0812">Transmembrane</keyword>
<comment type="subcellular location">
    <subcellularLocation>
        <location evidence="1">Mitochondrion membrane</location>
        <topology evidence="1">Multi-pass membrane protein</topology>
    </subcellularLocation>
</comment>
<evidence type="ECO:0000256" key="6">
    <source>
        <dbReference type="ARBA" id="ARBA00022692"/>
    </source>
</evidence>
<dbReference type="GeneTree" id="ENSGT00940000176138"/>
<dbReference type="Ensembl" id="ENSACIT00000009053.1">
    <property type="protein sequence ID" value="ENSACIP00000008789.1"/>
    <property type="gene ID" value="ENSACIG00000006885.1"/>
</dbReference>
<proteinExistence type="inferred from homology"/>
<dbReference type="GO" id="GO:0033177">
    <property type="term" value="C:proton-transporting two-sector ATPase complex, proton-transporting domain"/>
    <property type="evidence" value="ECO:0007669"/>
    <property type="project" value="InterPro"/>
</dbReference>
<evidence type="ECO:0000256" key="11">
    <source>
        <dbReference type="ARBA" id="ARBA00023128"/>
    </source>
</evidence>
<dbReference type="GO" id="GO:0015986">
    <property type="term" value="P:proton motive force-driven ATP synthesis"/>
    <property type="evidence" value="ECO:0007669"/>
    <property type="project" value="InterPro"/>
</dbReference>
<evidence type="ECO:0000313" key="19">
    <source>
        <dbReference type="Proteomes" id="UP000261340"/>
    </source>
</evidence>
<feature type="domain" description="V-ATPase proteolipid subunit C-like" evidence="17">
    <location>
        <begin position="29"/>
        <end position="89"/>
    </location>
</feature>
<evidence type="ECO:0000256" key="9">
    <source>
        <dbReference type="ARBA" id="ARBA00023065"/>
    </source>
</evidence>
<dbReference type="PANTHER" id="PTHR10031">
    <property type="entry name" value="ATP SYNTHASE LIPID-BINDING PROTEIN, MITOCHONDRIAL"/>
    <property type="match status" value="1"/>
</dbReference>
<evidence type="ECO:0000256" key="3">
    <source>
        <dbReference type="ARBA" id="ARBA00022448"/>
    </source>
</evidence>
<dbReference type="GO" id="GO:0008289">
    <property type="term" value="F:lipid binding"/>
    <property type="evidence" value="ECO:0007669"/>
    <property type="project" value="UniProtKB-KW"/>
</dbReference>
<dbReference type="InterPro" id="IPR038662">
    <property type="entry name" value="ATP_synth_F0_csu_sf"/>
</dbReference>
<evidence type="ECO:0000256" key="2">
    <source>
        <dbReference type="ARBA" id="ARBA00006704"/>
    </source>
</evidence>
<evidence type="ECO:0000256" key="13">
    <source>
        <dbReference type="ARBA" id="ARBA00029852"/>
    </source>
</evidence>
<protein>
    <recommendedName>
        <fullName evidence="14">ATP synthase lipid-binding protein</fullName>
    </recommendedName>
    <alternativeName>
        <fullName evidence="15">ATPase protein 9</fullName>
    </alternativeName>
    <alternativeName>
        <fullName evidence="13">ATPase subunit c</fullName>
    </alternativeName>
</protein>
<keyword evidence="19" id="KW-1185">Reference proteome</keyword>
<dbReference type="PRINTS" id="PR00124">
    <property type="entry name" value="ATPASEC"/>
</dbReference>
<evidence type="ECO:0000259" key="17">
    <source>
        <dbReference type="Pfam" id="PF00137"/>
    </source>
</evidence>
<dbReference type="PANTHER" id="PTHR10031:SF0">
    <property type="entry name" value="ATPASE PROTEIN 9"/>
    <property type="match status" value="1"/>
</dbReference>
<dbReference type="OMA" id="YIFGKMI"/>
<evidence type="ECO:0000313" key="18">
    <source>
        <dbReference type="Ensembl" id="ENSACIP00000008789.1"/>
    </source>
</evidence>
<evidence type="ECO:0000256" key="12">
    <source>
        <dbReference type="ARBA" id="ARBA00023136"/>
    </source>
</evidence>
<sequence>SSFQGLSSVLFRGNTKSNISYSLATNKRAGLATVGLAGAGVGIGVVFGCLILGVARNPSLKNQLFSYSILGFAFSEATALFALMMALLLLYVA</sequence>
<dbReference type="InterPro" id="IPR000454">
    <property type="entry name" value="ATP_synth_F0_csu"/>
</dbReference>
<reference evidence="18" key="2">
    <citation type="submission" date="2025-09" db="UniProtKB">
        <authorList>
            <consortium name="Ensembl"/>
        </authorList>
    </citation>
    <scope>IDENTIFICATION</scope>
</reference>
<name>A0A3Q0R9J9_AMPCI</name>
<feature type="transmembrane region" description="Helical" evidence="16">
    <location>
        <begin position="67"/>
        <end position="92"/>
    </location>
</feature>
<dbReference type="InterPro" id="IPR002379">
    <property type="entry name" value="ATPase_proteolipid_c-like_dom"/>
</dbReference>
<dbReference type="InterPro" id="IPR035921">
    <property type="entry name" value="F/V-ATP_Csub_sf"/>
</dbReference>
<evidence type="ECO:0000256" key="5">
    <source>
        <dbReference type="ARBA" id="ARBA00022547"/>
    </source>
</evidence>
<comment type="similarity">
    <text evidence="2 16">Belongs to the ATPase C chain family.</text>
</comment>
<dbReference type="CDD" id="cd18182">
    <property type="entry name" value="ATP-synt_Fo_c_ATP5G3"/>
    <property type="match status" value="1"/>
</dbReference>
<dbReference type="AlphaFoldDB" id="A0A3Q0R9J9"/>
<keyword evidence="4" id="KW-0488">Methylation</keyword>
<dbReference type="Gene3D" id="1.20.20.10">
    <property type="entry name" value="F1F0 ATP synthase subunit C"/>
    <property type="match status" value="1"/>
</dbReference>
<evidence type="ECO:0000256" key="1">
    <source>
        <dbReference type="ARBA" id="ARBA00004225"/>
    </source>
</evidence>
<dbReference type="GO" id="GO:0015078">
    <property type="term" value="F:proton transmembrane transporter activity"/>
    <property type="evidence" value="ECO:0007669"/>
    <property type="project" value="InterPro"/>
</dbReference>
<dbReference type="GO" id="GO:0045259">
    <property type="term" value="C:proton-transporting ATP synthase complex"/>
    <property type="evidence" value="ECO:0007669"/>
    <property type="project" value="UniProtKB-KW"/>
</dbReference>
<dbReference type="SUPFAM" id="SSF81333">
    <property type="entry name" value="F1F0 ATP synthase subunit C"/>
    <property type="match status" value="1"/>
</dbReference>
<reference evidence="18" key="1">
    <citation type="submission" date="2025-08" db="UniProtKB">
        <authorList>
            <consortium name="Ensembl"/>
        </authorList>
    </citation>
    <scope>IDENTIFICATION</scope>
</reference>
<dbReference type="Proteomes" id="UP000261340">
    <property type="component" value="Unplaced"/>
</dbReference>
<evidence type="ECO:0000256" key="7">
    <source>
        <dbReference type="ARBA" id="ARBA00022781"/>
    </source>
</evidence>
<keyword evidence="8 16" id="KW-1133">Transmembrane helix</keyword>
<dbReference type="STRING" id="61819.ENSACIP00000008789"/>
<evidence type="ECO:0000256" key="8">
    <source>
        <dbReference type="ARBA" id="ARBA00022989"/>
    </source>
</evidence>
<keyword evidence="9 16" id="KW-0406">Ion transport</keyword>
<evidence type="ECO:0000256" key="10">
    <source>
        <dbReference type="ARBA" id="ARBA00023121"/>
    </source>
</evidence>
<dbReference type="FunFam" id="1.20.20.10:FF:000003">
    <property type="entry name" value="Atp synthase f complex subunit mitochondrial"/>
    <property type="match status" value="1"/>
</dbReference>
<accession>A0A3Q0R9J9</accession>
<evidence type="ECO:0000256" key="16">
    <source>
        <dbReference type="RuleBase" id="RU004221"/>
    </source>
</evidence>
<organism evidence="18 19">
    <name type="scientific">Amphilophus citrinellus</name>
    <name type="common">Midas cichlid</name>
    <name type="synonym">Cichlasoma citrinellum</name>
    <dbReference type="NCBI Taxonomy" id="61819"/>
    <lineage>
        <taxon>Eukaryota</taxon>
        <taxon>Metazoa</taxon>
        <taxon>Chordata</taxon>
        <taxon>Craniata</taxon>
        <taxon>Vertebrata</taxon>
        <taxon>Euteleostomi</taxon>
        <taxon>Actinopterygii</taxon>
        <taxon>Neopterygii</taxon>
        <taxon>Teleostei</taxon>
        <taxon>Neoteleostei</taxon>
        <taxon>Acanthomorphata</taxon>
        <taxon>Ovalentaria</taxon>
        <taxon>Cichlomorphae</taxon>
        <taxon>Cichliformes</taxon>
        <taxon>Cichlidae</taxon>
        <taxon>New World cichlids</taxon>
        <taxon>Cichlasomatinae</taxon>
        <taxon>Heroini</taxon>
        <taxon>Amphilophus</taxon>
    </lineage>
</organism>
<keyword evidence="11" id="KW-0496">Mitochondrion</keyword>
<dbReference type="PROSITE" id="PS00605">
    <property type="entry name" value="ATPASE_C"/>
    <property type="match status" value="1"/>
</dbReference>
<dbReference type="Pfam" id="PF00137">
    <property type="entry name" value="ATP-synt_C"/>
    <property type="match status" value="1"/>
</dbReference>
<keyword evidence="12 16" id="KW-0472">Membrane</keyword>
<dbReference type="InterPro" id="IPR020537">
    <property type="entry name" value="ATP_synth_F0_csu_DDCD_BS"/>
</dbReference>
<evidence type="ECO:0000256" key="4">
    <source>
        <dbReference type="ARBA" id="ARBA00022481"/>
    </source>
</evidence>
<keyword evidence="5" id="KW-0138">CF(0)</keyword>
<dbReference type="GO" id="GO:0031966">
    <property type="term" value="C:mitochondrial membrane"/>
    <property type="evidence" value="ECO:0007669"/>
    <property type="project" value="UniProtKB-SubCell"/>
</dbReference>
<evidence type="ECO:0000256" key="14">
    <source>
        <dbReference type="ARBA" id="ARBA00032304"/>
    </source>
</evidence>
<keyword evidence="10 16" id="KW-0446">Lipid-binding</keyword>
<keyword evidence="3 16" id="KW-0813">Transport</keyword>
<evidence type="ECO:0000256" key="15">
    <source>
        <dbReference type="ARBA" id="ARBA00033111"/>
    </source>
</evidence>
<feature type="transmembrane region" description="Helical" evidence="16">
    <location>
        <begin position="31"/>
        <end position="55"/>
    </location>
</feature>
<keyword evidence="7 16" id="KW-0375">Hydrogen ion transport</keyword>
<dbReference type="HAMAP" id="MF_01396">
    <property type="entry name" value="ATP_synth_c_bact"/>
    <property type="match status" value="1"/>
</dbReference>